<accession>A0AAU9JQ34</accession>
<gene>
    <name evidence="1" type="ORF">BSTOLATCC_MIC45553</name>
</gene>
<keyword evidence="2" id="KW-1185">Reference proteome</keyword>
<dbReference type="EMBL" id="CAJZBQ010000045">
    <property type="protein sequence ID" value="CAG9328095.1"/>
    <property type="molecule type" value="Genomic_DNA"/>
</dbReference>
<proteinExistence type="predicted"/>
<sequence>MSFGSIQSRSSTPTPSSQSTNMFLHLAVLDYINKSKSKNILTASIDDKSKRHRAKLKEIPTFCNVKRSINFGRYHNNQETSSIWEVSPHTRGNSESPKDRLKECRKHFTKIPKLEERDFSFRHKSAMHINPKTFHRRSTDFSTFNNASIKLHGKGPFNSPLRNRK</sequence>
<comment type="caution">
    <text evidence="1">The sequence shown here is derived from an EMBL/GenBank/DDBJ whole genome shotgun (WGS) entry which is preliminary data.</text>
</comment>
<dbReference type="AlphaFoldDB" id="A0AAU9JQ34"/>
<organism evidence="1 2">
    <name type="scientific">Blepharisma stoltei</name>
    <dbReference type="NCBI Taxonomy" id="1481888"/>
    <lineage>
        <taxon>Eukaryota</taxon>
        <taxon>Sar</taxon>
        <taxon>Alveolata</taxon>
        <taxon>Ciliophora</taxon>
        <taxon>Postciliodesmatophora</taxon>
        <taxon>Heterotrichea</taxon>
        <taxon>Heterotrichida</taxon>
        <taxon>Blepharismidae</taxon>
        <taxon>Blepharisma</taxon>
    </lineage>
</organism>
<reference evidence="1" key="1">
    <citation type="submission" date="2021-09" db="EMBL/GenBank/DDBJ databases">
        <authorList>
            <consortium name="AG Swart"/>
            <person name="Singh M."/>
            <person name="Singh A."/>
            <person name="Seah K."/>
            <person name="Emmerich C."/>
        </authorList>
    </citation>
    <scope>NUCLEOTIDE SEQUENCE</scope>
    <source>
        <strain evidence="1">ATCC30299</strain>
    </source>
</reference>
<protein>
    <submittedName>
        <fullName evidence="1">Uncharacterized protein</fullName>
    </submittedName>
</protein>
<dbReference type="Proteomes" id="UP001162131">
    <property type="component" value="Unassembled WGS sequence"/>
</dbReference>
<evidence type="ECO:0000313" key="1">
    <source>
        <dbReference type="EMBL" id="CAG9328095.1"/>
    </source>
</evidence>
<name>A0AAU9JQ34_9CILI</name>
<evidence type="ECO:0000313" key="2">
    <source>
        <dbReference type="Proteomes" id="UP001162131"/>
    </source>
</evidence>